<gene>
    <name evidence="10" type="ORF">IRI77_03805</name>
</gene>
<reference evidence="10 11" key="1">
    <citation type="submission" date="2020-10" db="EMBL/GenBank/DDBJ databases">
        <title>Complete genome sequence of Paludibaculum fermentans P105T, a facultatively anaerobic acidobacterium capable of dissimilatory Fe(III) reduction.</title>
        <authorList>
            <person name="Dedysh S.N."/>
            <person name="Beletsky A.V."/>
            <person name="Kulichevskaya I.S."/>
            <person name="Mardanov A.V."/>
            <person name="Ravin N.V."/>
        </authorList>
    </citation>
    <scope>NUCLEOTIDE SEQUENCE [LARGE SCALE GENOMIC DNA]</scope>
    <source>
        <strain evidence="10 11">P105</strain>
    </source>
</reference>
<evidence type="ECO:0000256" key="5">
    <source>
        <dbReference type="ARBA" id="ARBA00022692"/>
    </source>
</evidence>
<dbReference type="Proteomes" id="UP000593892">
    <property type="component" value="Chromosome"/>
</dbReference>
<dbReference type="GO" id="GO:0005886">
    <property type="term" value="C:plasma membrane"/>
    <property type="evidence" value="ECO:0007669"/>
    <property type="project" value="UniProtKB-SubCell"/>
</dbReference>
<keyword evidence="4 10" id="KW-0808">Transferase</keyword>
<dbReference type="InterPro" id="IPR038731">
    <property type="entry name" value="RgtA/B/C-like"/>
</dbReference>
<keyword evidence="2" id="KW-1003">Cell membrane</keyword>
<feature type="transmembrane region" description="Helical" evidence="8">
    <location>
        <begin position="354"/>
        <end position="371"/>
    </location>
</feature>
<keyword evidence="7 8" id="KW-0472">Membrane</keyword>
<evidence type="ECO:0000256" key="7">
    <source>
        <dbReference type="ARBA" id="ARBA00023136"/>
    </source>
</evidence>
<evidence type="ECO:0000259" key="9">
    <source>
        <dbReference type="Pfam" id="PF13231"/>
    </source>
</evidence>
<accession>A0A7S7SMI0</accession>
<feature type="transmembrane region" description="Helical" evidence="8">
    <location>
        <begin position="320"/>
        <end position="342"/>
    </location>
</feature>
<organism evidence="10 11">
    <name type="scientific">Paludibaculum fermentans</name>
    <dbReference type="NCBI Taxonomy" id="1473598"/>
    <lineage>
        <taxon>Bacteria</taxon>
        <taxon>Pseudomonadati</taxon>
        <taxon>Acidobacteriota</taxon>
        <taxon>Terriglobia</taxon>
        <taxon>Bryobacterales</taxon>
        <taxon>Bryobacteraceae</taxon>
        <taxon>Paludibaculum</taxon>
    </lineage>
</organism>
<feature type="transmembrane region" description="Helical" evidence="8">
    <location>
        <begin position="152"/>
        <end position="183"/>
    </location>
</feature>
<feature type="transmembrane region" description="Helical" evidence="8">
    <location>
        <begin position="190"/>
        <end position="210"/>
    </location>
</feature>
<keyword evidence="5 8" id="KW-0812">Transmembrane</keyword>
<proteinExistence type="predicted"/>
<evidence type="ECO:0000256" key="3">
    <source>
        <dbReference type="ARBA" id="ARBA00022676"/>
    </source>
</evidence>
<dbReference type="GO" id="GO:0006493">
    <property type="term" value="P:protein O-linked glycosylation"/>
    <property type="evidence" value="ECO:0007669"/>
    <property type="project" value="InterPro"/>
</dbReference>
<keyword evidence="11" id="KW-1185">Reference proteome</keyword>
<evidence type="ECO:0000256" key="2">
    <source>
        <dbReference type="ARBA" id="ARBA00022475"/>
    </source>
</evidence>
<dbReference type="GO" id="GO:0009103">
    <property type="term" value="P:lipopolysaccharide biosynthetic process"/>
    <property type="evidence" value="ECO:0007669"/>
    <property type="project" value="TreeGrafter"/>
</dbReference>
<dbReference type="EMBL" id="CP063849">
    <property type="protein sequence ID" value="QOY89095.1"/>
    <property type="molecule type" value="Genomic_DNA"/>
</dbReference>
<dbReference type="GO" id="GO:0010041">
    <property type="term" value="P:response to iron(III) ion"/>
    <property type="evidence" value="ECO:0007669"/>
    <property type="project" value="TreeGrafter"/>
</dbReference>
<feature type="domain" description="Glycosyltransferase RgtA/B/C/D-like" evidence="9">
    <location>
        <begin position="54"/>
        <end position="202"/>
    </location>
</feature>
<dbReference type="GO" id="GO:0016763">
    <property type="term" value="F:pentosyltransferase activity"/>
    <property type="evidence" value="ECO:0007669"/>
    <property type="project" value="TreeGrafter"/>
</dbReference>
<feature type="transmembrane region" description="Helical" evidence="8">
    <location>
        <begin position="272"/>
        <end position="288"/>
    </location>
</feature>
<dbReference type="RefSeq" id="WP_194450757.1">
    <property type="nucleotide sequence ID" value="NZ_CP063849.1"/>
</dbReference>
<feature type="transmembrane region" description="Helical" evidence="8">
    <location>
        <begin position="239"/>
        <end position="260"/>
    </location>
</feature>
<name>A0A7S7SMI0_PALFE</name>
<evidence type="ECO:0000256" key="4">
    <source>
        <dbReference type="ARBA" id="ARBA00022679"/>
    </source>
</evidence>
<keyword evidence="6 8" id="KW-1133">Transmembrane helix</keyword>
<dbReference type="PANTHER" id="PTHR33908:SF3">
    <property type="entry name" value="UNDECAPRENYL PHOSPHATE-ALPHA-4-AMINO-4-DEOXY-L-ARABINOSE ARABINOSYL TRANSFERASE"/>
    <property type="match status" value="1"/>
</dbReference>
<dbReference type="KEGG" id="pfer:IRI77_03805"/>
<sequence length="477" mass="52231">MLLLGGLALFYGMALDGVGLLSADEPRYASIGREMAHSGDWITPRLWGKPWFEKPPLLYWLVGAGQLAGLGDDLSPRLPVALLSLAYLLLQFLAVRRLEGEGIAWISVLLLSTTAGWAAESQIGVTDLPLAATFNATVLFGLLWLETGSRRAALAAGACFGLALLAKGLVAGVLILPLLWFAWRRWKEMLVPALAALVVAAPWYAAMFTLHGKAFWDEFFVKHHFSRFADGALLHEQPFWFYIPVLIASLFPWPTVLTLLGPPCWREQRRRILLAVFCFGLVFFSVSANKLPGYILPLLPPLCIVLAAGIEAAEGVKRQLALATLLLGLCPIIATVLPDALLHGLRRADLGETHWEYFALALPFTAAVWWLERSRKRTSAVAVVAVGAGLGLLFVKLSAAPVLDQIVSARGFWRRVQPQAENTCVESLHRNWLYGLNYYSVEPLPGCTGSSREIAITQRPGALPALSPRQVKSSEKP</sequence>
<evidence type="ECO:0000313" key="11">
    <source>
        <dbReference type="Proteomes" id="UP000593892"/>
    </source>
</evidence>
<protein>
    <submittedName>
        <fullName evidence="10">Glycosyltransferase family 39 protein</fullName>
    </submittedName>
</protein>
<dbReference type="AlphaFoldDB" id="A0A7S7SMI0"/>
<comment type="subcellular location">
    <subcellularLocation>
        <location evidence="1">Cell membrane</location>
        <topology evidence="1">Multi-pass membrane protein</topology>
    </subcellularLocation>
</comment>
<evidence type="ECO:0000256" key="1">
    <source>
        <dbReference type="ARBA" id="ARBA00004651"/>
    </source>
</evidence>
<feature type="transmembrane region" description="Helical" evidence="8">
    <location>
        <begin position="378"/>
        <end position="395"/>
    </location>
</feature>
<keyword evidence="3" id="KW-0328">Glycosyltransferase</keyword>
<feature type="transmembrane region" description="Helical" evidence="8">
    <location>
        <begin position="294"/>
        <end position="313"/>
    </location>
</feature>
<evidence type="ECO:0000256" key="6">
    <source>
        <dbReference type="ARBA" id="ARBA00022989"/>
    </source>
</evidence>
<dbReference type="InterPro" id="IPR050297">
    <property type="entry name" value="LipidA_mod_glycosyltrf_83"/>
</dbReference>
<dbReference type="Pfam" id="PF13231">
    <property type="entry name" value="PMT_2"/>
    <property type="match status" value="1"/>
</dbReference>
<evidence type="ECO:0000256" key="8">
    <source>
        <dbReference type="SAM" id="Phobius"/>
    </source>
</evidence>
<dbReference type="GO" id="GO:0000030">
    <property type="term" value="F:mannosyltransferase activity"/>
    <property type="evidence" value="ECO:0007669"/>
    <property type="project" value="InterPro"/>
</dbReference>
<evidence type="ECO:0000313" key="10">
    <source>
        <dbReference type="EMBL" id="QOY89095.1"/>
    </source>
</evidence>
<dbReference type="PANTHER" id="PTHR33908">
    <property type="entry name" value="MANNOSYLTRANSFERASE YKCB-RELATED"/>
    <property type="match status" value="1"/>
</dbReference>